<comment type="caution">
    <text evidence="3">The sequence shown here is derived from an EMBL/GenBank/DDBJ whole genome shotgun (WGS) entry which is preliminary data.</text>
</comment>
<evidence type="ECO:0000256" key="2">
    <source>
        <dbReference type="SAM" id="MobiDB-lite"/>
    </source>
</evidence>
<feature type="compositionally biased region" description="Basic and acidic residues" evidence="2">
    <location>
        <begin position="40"/>
        <end position="53"/>
    </location>
</feature>
<accession>A0A848E9T6</accession>
<dbReference type="PANTHER" id="PTHR28524:SF3">
    <property type="entry name" value="SUCCINATE DEHYDROGENASE ASSEMBLY FACTOR 4, MITOCHONDRIAL"/>
    <property type="match status" value="1"/>
</dbReference>
<comment type="similarity">
    <text evidence="1">Belongs to the SDHAF4 family.</text>
</comment>
<evidence type="ECO:0000256" key="1">
    <source>
        <dbReference type="ARBA" id="ARBA00005701"/>
    </source>
</evidence>
<dbReference type="Proteomes" id="UP000548582">
    <property type="component" value="Unassembled WGS sequence"/>
</dbReference>
<keyword evidence="4" id="KW-1185">Reference proteome</keyword>
<proteinExistence type="inferred from homology"/>
<sequence>MTDTTKPDPVPAAEVAPEPKPAAPPKPKEIGGPTGPEPTRFGDWERKGRVSDF</sequence>
<evidence type="ECO:0000313" key="3">
    <source>
        <dbReference type="EMBL" id="NMJ41224.1"/>
    </source>
</evidence>
<organism evidence="3 4">
    <name type="scientific">Neoroseomonas marina</name>
    <dbReference type="NCBI Taxonomy" id="1232220"/>
    <lineage>
        <taxon>Bacteria</taxon>
        <taxon>Pseudomonadati</taxon>
        <taxon>Pseudomonadota</taxon>
        <taxon>Alphaproteobacteria</taxon>
        <taxon>Acetobacterales</taxon>
        <taxon>Acetobacteraceae</taxon>
        <taxon>Neoroseomonas</taxon>
    </lineage>
</organism>
<protein>
    <submittedName>
        <fullName evidence="3">DUF1674 domain-containing protein</fullName>
    </submittedName>
</protein>
<dbReference type="PANTHER" id="PTHR28524">
    <property type="entry name" value="SUCCINATE DEHYDROGENASE ASSEMBLY FACTOR 4, MITOCHONDRIAL"/>
    <property type="match status" value="1"/>
</dbReference>
<evidence type="ECO:0000313" key="4">
    <source>
        <dbReference type="Proteomes" id="UP000548582"/>
    </source>
</evidence>
<name>A0A848E9T6_9PROT</name>
<dbReference type="InterPro" id="IPR012875">
    <property type="entry name" value="SDHF4"/>
</dbReference>
<reference evidence="3 4" key="1">
    <citation type="submission" date="2020-03" db="EMBL/GenBank/DDBJ databases">
        <authorList>
            <person name="Sun Q."/>
        </authorList>
    </citation>
    <scope>NUCLEOTIDE SEQUENCE [LARGE SCALE GENOMIC DNA]</scope>
    <source>
        <strain evidence="3 4">JC162</strain>
    </source>
</reference>
<dbReference type="EMBL" id="JABBKX010000002">
    <property type="protein sequence ID" value="NMJ41224.1"/>
    <property type="molecule type" value="Genomic_DNA"/>
</dbReference>
<gene>
    <name evidence="3" type="ORF">GWK16_08235</name>
</gene>
<dbReference type="Pfam" id="PF07896">
    <property type="entry name" value="DUF1674"/>
    <property type="match status" value="1"/>
</dbReference>
<feature type="region of interest" description="Disordered" evidence="2">
    <location>
        <begin position="1"/>
        <end position="53"/>
    </location>
</feature>
<dbReference type="AlphaFoldDB" id="A0A848E9T6"/>